<proteinExistence type="predicted"/>
<feature type="region of interest" description="Disordered" evidence="1">
    <location>
        <begin position="1"/>
        <end position="26"/>
    </location>
</feature>
<sequence length="132" mass="15307">MSPVTARERRPGGRRRRRARELLGGERTARRARWRRWRARRWTGERARKMAWASGASGQVHTTAEARAGERAHRTAGESGRARRRIRRALPVPSRARNHWFLPNGEMVVSSRLDSRVDVVSLGRNGFYSLRR</sequence>
<dbReference type="Proteomes" id="UP000807115">
    <property type="component" value="Chromosome 2"/>
</dbReference>
<gene>
    <name evidence="2" type="ORF">BDA96_02G265900</name>
</gene>
<evidence type="ECO:0000313" key="3">
    <source>
        <dbReference type="Proteomes" id="UP000807115"/>
    </source>
</evidence>
<reference evidence="2" key="1">
    <citation type="journal article" date="2019" name="BMC Genomics">
        <title>A new reference genome for Sorghum bicolor reveals high levels of sequence similarity between sweet and grain genotypes: implications for the genetics of sugar metabolism.</title>
        <authorList>
            <person name="Cooper E.A."/>
            <person name="Brenton Z.W."/>
            <person name="Flinn B.S."/>
            <person name="Jenkins J."/>
            <person name="Shu S."/>
            <person name="Flowers D."/>
            <person name="Luo F."/>
            <person name="Wang Y."/>
            <person name="Xia P."/>
            <person name="Barry K."/>
            <person name="Daum C."/>
            <person name="Lipzen A."/>
            <person name="Yoshinaga Y."/>
            <person name="Schmutz J."/>
            <person name="Saski C."/>
            <person name="Vermerris W."/>
            <person name="Kresovich S."/>
        </authorList>
    </citation>
    <scope>NUCLEOTIDE SEQUENCE</scope>
</reference>
<feature type="region of interest" description="Disordered" evidence="1">
    <location>
        <begin position="50"/>
        <end position="83"/>
    </location>
</feature>
<feature type="compositionally biased region" description="Basic and acidic residues" evidence="1">
    <location>
        <begin position="1"/>
        <end position="11"/>
    </location>
</feature>
<dbReference type="AlphaFoldDB" id="A0A921RPQ8"/>
<evidence type="ECO:0000313" key="2">
    <source>
        <dbReference type="EMBL" id="KAG0544328.1"/>
    </source>
</evidence>
<comment type="caution">
    <text evidence="2">The sequence shown here is derived from an EMBL/GenBank/DDBJ whole genome shotgun (WGS) entry which is preliminary data.</text>
</comment>
<accession>A0A921RPQ8</accession>
<reference evidence="2" key="2">
    <citation type="submission" date="2020-10" db="EMBL/GenBank/DDBJ databases">
        <authorList>
            <person name="Cooper E.A."/>
            <person name="Brenton Z.W."/>
            <person name="Flinn B.S."/>
            <person name="Jenkins J."/>
            <person name="Shu S."/>
            <person name="Flowers D."/>
            <person name="Luo F."/>
            <person name="Wang Y."/>
            <person name="Xia P."/>
            <person name="Barry K."/>
            <person name="Daum C."/>
            <person name="Lipzen A."/>
            <person name="Yoshinaga Y."/>
            <person name="Schmutz J."/>
            <person name="Saski C."/>
            <person name="Vermerris W."/>
            <person name="Kresovich S."/>
        </authorList>
    </citation>
    <scope>NUCLEOTIDE SEQUENCE</scope>
</reference>
<name>A0A921RPQ8_SORBI</name>
<protein>
    <submittedName>
        <fullName evidence="2">Uncharacterized protein</fullName>
    </submittedName>
</protein>
<dbReference type="EMBL" id="CM027681">
    <property type="protein sequence ID" value="KAG0544328.1"/>
    <property type="molecule type" value="Genomic_DNA"/>
</dbReference>
<feature type="compositionally biased region" description="Basic and acidic residues" evidence="1">
    <location>
        <begin position="67"/>
        <end position="76"/>
    </location>
</feature>
<evidence type="ECO:0000256" key="1">
    <source>
        <dbReference type="SAM" id="MobiDB-lite"/>
    </source>
</evidence>
<organism evidence="2 3">
    <name type="scientific">Sorghum bicolor</name>
    <name type="common">Sorghum</name>
    <name type="synonym">Sorghum vulgare</name>
    <dbReference type="NCBI Taxonomy" id="4558"/>
    <lineage>
        <taxon>Eukaryota</taxon>
        <taxon>Viridiplantae</taxon>
        <taxon>Streptophyta</taxon>
        <taxon>Embryophyta</taxon>
        <taxon>Tracheophyta</taxon>
        <taxon>Spermatophyta</taxon>
        <taxon>Magnoliopsida</taxon>
        <taxon>Liliopsida</taxon>
        <taxon>Poales</taxon>
        <taxon>Poaceae</taxon>
        <taxon>PACMAD clade</taxon>
        <taxon>Panicoideae</taxon>
        <taxon>Andropogonodae</taxon>
        <taxon>Andropogoneae</taxon>
        <taxon>Sorghinae</taxon>
        <taxon>Sorghum</taxon>
    </lineage>
</organism>